<protein>
    <recommendedName>
        <fullName evidence="7">FDX-ACB domain-containing protein</fullName>
    </recommendedName>
</protein>
<dbReference type="Pfam" id="PF01409">
    <property type="entry name" value="tRNA-synt_2d"/>
    <property type="match status" value="1"/>
</dbReference>
<dbReference type="InterPro" id="IPR005121">
    <property type="entry name" value="Fdx_antiC-bd"/>
</dbReference>
<dbReference type="SUPFAM" id="SSF55681">
    <property type="entry name" value="Class II aaRS and biotin synthetases"/>
    <property type="match status" value="1"/>
</dbReference>
<keyword evidence="4" id="KW-0067">ATP-binding</keyword>
<keyword evidence="9" id="KW-1185">Reference proteome</keyword>
<evidence type="ECO:0000256" key="1">
    <source>
        <dbReference type="ARBA" id="ARBA00008226"/>
    </source>
</evidence>
<dbReference type="Gene3D" id="3.30.930.10">
    <property type="entry name" value="Bira Bifunctional Protein, Domain 2"/>
    <property type="match status" value="1"/>
</dbReference>
<proteinExistence type="inferred from homology"/>
<evidence type="ECO:0000256" key="4">
    <source>
        <dbReference type="ARBA" id="ARBA00022840"/>
    </source>
</evidence>
<dbReference type="InterPro" id="IPR045864">
    <property type="entry name" value="aa-tRNA-synth_II/BPL/LPL"/>
</dbReference>
<evidence type="ECO:0000313" key="9">
    <source>
        <dbReference type="Proteomes" id="UP000662814"/>
    </source>
</evidence>
<keyword evidence="6" id="KW-0030">Aminoacyl-tRNA synthetase</keyword>
<reference evidence="8 9" key="1">
    <citation type="submission" date="2020-12" db="EMBL/GenBank/DDBJ databases">
        <title>Microbacterium sp. HY060.</title>
        <authorList>
            <person name="Zhou J."/>
        </authorList>
    </citation>
    <scope>NUCLEOTIDE SEQUENCE [LARGE SCALE GENOMIC DNA]</scope>
    <source>
        <strain evidence="8 9">HY60</strain>
    </source>
</reference>
<dbReference type="InterPro" id="IPR036690">
    <property type="entry name" value="Fdx_antiC-bd_sf"/>
</dbReference>
<evidence type="ECO:0000259" key="7">
    <source>
        <dbReference type="PROSITE" id="PS51447"/>
    </source>
</evidence>
<dbReference type="SMART" id="SM00896">
    <property type="entry name" value="FDX-ACB"/>
    <property type="match status" value="1"/>
</dbReference>
<keyword evidence="5" id="KW-0648">Protein biosynthesis</keyword>
<dbReference type="Gene3D" id="3.30.70.380">
    <property type="entry name" value="Ferrodoxin-fold anticodon-binding domain"/>
    <property type="match status" value="1"/>
</dbReference>
<comment type="similarity">
    <text evidence="1">Belongs to the class-II aminoacyl-tRNA synthetase family.</text>
</comment>
<dbReference type="InterPro" id="IPR002319">
    <property type="entry name" value="Phenylalanyl-tRNA_Synthase"/>
</dbReference>
<keyword evidence="3" id="KW-0547">Nucleotide-binding</keyword>
<dbReference type="RefSeq" id="WP_166993276.1">
    <property type="nucleotide sequence ID" value="NZ_CP061169.1"/>
</dbReference>
<feature type="domain" description="FDX-ACB" evidence="7">
    <location>
        <begin position="273"/>
        <end position="382"/>
    </location>
</feature>
<dbReference type="Proteomes" id="UP000662814">
    <property type="component" value="Chromosome"/>
</dbReference>
<dbReference type="PROSITE" id="PS51447">
    <property type="entry name" value="FDX_ACB"/>
    <property type="match status" value="1"/>
</dbReference>
<keyword evidence="2" id="KW-0436">Ligase</keyword>
<gene>
    <name evidence="8" type="ORF">HCR76_14095</name>
</gene>
<sequence>MTSDYLTPNQIHDALNVRDLSDPAQGQHAMQLILDDVVTALTEMWEIPAREHRTSALTSVDDNYDRLGYSPDAVTRDRRYSRYVSPTVMLRSHTTAVIPQILADLTHAERSQALNAADRDTLHVVPGLVYRRDAIDRTHVGEPHQVDLWRIARRAPLGADDLQQLAATVVEAVLPGATWRAVPSRHPYTVAGLQIDVLAEGQWLELAECGIADPAVLQRRQLNPGRWTGLALGMGLDRALMLRKRITDIRVLRSDDPRVAEQLRDLAPWRPVSTLPPIRRDLSVVVDEGSDEETIGDAVRTALGSDVDALESVEVLSWTRYASLPVAARERLALQPDQANALLRITLRPLSTTMTDAEANAVRDAVYRAVHVGPVLELIGSR</sequence>
<evidence type="ECO:0000313" key="8">
    <source>
        <dbReference type="EMBL" id="QPZ37925.1"/>
    </source>
</evidence>
<evidence type="ECO:0000256" key="3">
    <source>
        <dbReference type="ARBA" id="ARBA00022741"/>
    </source>
</evidence>
<dbReference type="EMBL" id="CP061169">
    <property type="protein sequence ID" value="QPZ37925.1"/>
    <property type="molecule type" value="Genomic_DNA"/>
</dbReference>
<dbReference type="SUPFAM" id="SSF54991">
    <property type="entry name" value="Anticodon-binding domain of PheRS"/>
    <property type="match status" value="1"/>
</dbReference>
<evidence type="ECO:0000256" key="6">
    <source>
        <dbReference type="ARBA" id="ARBA00023146"/>
    </source>
</evidence>
<evidence type="ECO:0000256" key="2">
    <source>
        <dbReference type="ARBA" id="ARBA00022598"/>
    </source>
</evidence>
<organism evidence="8 9">
    <name type="scientific">Paramicrobacterium chengjingii</name>
    <dbReference type="NCBI Taxonomy" id="2769067"/>
    <lineage>
        <taxon>Bacteria</taxon>
        <taxon>Bacillati</taxon>
        <taxon>Actinomycetota</taxon>
        <taxon>Actinomycetes</taxon>
        <taxon>Micrococcales</taxon>
        <taxon>Microbacteriaceae</taxon>
        <taxon>Paramicrobacterium</taxon>
    </lineage>
</organism>
<accession>A0ABX6YGU3</accession>
<name>A0ABX6YGU3_9MICO</name>
<evidence type="ECO:0000256" key="5">
    <source>
        <dbReference type="ARBA" id="ARBA00022917"/>
    </source>
</evidence>